<evidence type="ECO:0000313" key="6">
    <source>
        <dbReference type="Proteomes" id="UP000013776"/>
    </source>
</evidence>
<dbReference type="GO" id="GO:0019843">
    <property type="term" value="F:rRNA binding"/>
    <property type="evidence" value="ECO:0007669"/>
    <property type="project" value="InterPro"/>
</dbReference>
<dbReference type="Proteomes" id="UP000013776">
    <property type="component" value="Unassembled WGS sequence"/>
</dbReference>
<dbReference type="GO" id="GO:0003735">
    <property type="term" value="F:structural constituent of ribosome"/>
    <property type="evidence" value="ECO:0007669"/>
    <property type="project" value="InterPro"/>
</dbReference>
<evidence type="ECO:0000256" key="2">
    <source>
        <dbReference type="ARBA" id="ARBA00022980"/>
    </source>
</evidence>
<dbReference type="Pfam" id="PF00252">
    <property type="entry name" value="Ribosomal_L16"/>
    <property type="match status" value="1"/>
</dbReference>
<accession>R4X6E3</accession>
<dbReference type="InterPro" id="IPR000114">
    <property type="entry name" value="Ribosomal_uL16_bact-type"/>
</dbReference>
<name>R4X6E3_TAPDE</name>
<comment type="similarity">
    <text evidence="1 4">Belongs to the universal ribosomal protein uL16 family.</text>
</comment>
<evidence type="ECO:0000256" key="4">
    <source>
        <dbReference type="RuleBase" id="RU004413"/>
    </source>
</evidence>
<sequence length="193" mass="21424">MFRSTCALIRSTFSNQTRHTSHQYQPKKTVYRKAHKGKVPIPSGGSTKGTTIQIGDYGLRLKGEGKRLSAKQLQTCEAVIRRVIKVEKGARAFLRPACNIAVCRKGNETRMGKGKGEFDHWAVRVPVGRIVWEIGGASEELAREAFRQAGNKLPGLYEFVKKGASAKVGTMSINLDATEMVLNEETNKMEMVR</sequence>
<organism evidence="5 6">
    <name type="scientific">Taphrina deformans (strain PYCC 5710 / ATCC 11124 / CBS 356.35 / IMI 108563 / JCM 9778 / NBRC 8474)</name>
    <name type="common">Peach leaf curl fungus</name>
    <name type="synonym">Lalaria deformans</name>
    <dbReference type="NCBI Taxonomy" id="1097556"/>
    <lineage>
        <taxon>Eukaryota</taxon>
        <taxon>Fungi</taxon>
        <taxon>Dikarya</taxon>
        <taxon>Ascomycota</taxon>
        <taxon>Taphrinomycotina</taxon>
        <taxon>Taphrinomycetes</taxon>
        <taxon>Taphrinales</taxon>
        <taxon>Taphrinaceae</taxon>
        <taxon>Taphrina</taxon>
    </lineage>
</organism>
<dbReference type="SUPFAM" id="SSF54686">
    <property type="entry name" value="Ribosomal protein L16p/L10e"/>
    <property type="match status" value="1"/>
</dbReference>
<comment type="caution">
    <text evidence="5">The sequence shown here is derived from an EMBL/GenBank/DDBJ whole genome shotgun (WGS) entry which is preliminary data.</text>
</comment>
<dbReference type="OrthoDB" id="268521at2759"/>
<dbReference type="InterPro" id="IPR047873">
    <property type="entry name" value="Ribosomal_uL16"/>
</dbReference>
<dbReference type="STRING" id="1097556.R4X6E3"/>
<keyword evidence="3 4" id="KW-0687">Ribonucleoprotein</keyword>
<dbReference type="InterPro" id="IPR016180">
    <property type="entry name" value="Ribosomal_uL16_dom"/>
</dbReference>
<dbReference type="Gene3D" id="3.90.1170.10">
    <property type="entry name" value="Ribosomal protein L10e/L16"/>
    <property type="match status" value="1"/>
</dbReference>
<gene>
    <name evidence="5" type="ORF">TAPDE_000177</name>
</gene>
<dbReference type="InterPro" id="IPR036920">
    <property type="entry name" value="Ribosomal_uL16_sf"/>
</dbReference>
<evidence type="ECO:0000313" key="5">
    <source>
        <dbReference type="EMBL" id="CCG80644.1"/>
    </source>
</evidence>
<dbReference type="EMBL" id="CAHR02000004">
    <property type="protein sequence ID" value="CCG80644.1"/>
    <property type="molecule type" value="Genomic_DNA"/>
</dbReference>
<dbReference type="CDD" id="cd01433">
    <property type="entry name" value="Ribosomal_L16_L10e"/>
    <property type="match status" value="1"/>
</dbReference>
<dbReference type="PROSITE" id="PS00701">
    <property type="entry name" value="RIBOSOMAL_L16_2"/>
    <property type="match status" value="1"/>
</dbReference>
<proteinExistence type="inferred from homology"/>
<dbReference type="GO" id="GO:0032543">
    <property type="term" value="P:mitochondrial translation"/>
    <property type="evidence" value="ECO:0007669"/>
    <property type="project" value="TreeGrafter"/>
</dbReference>
<protein>
    <submittedName>
        <fullName evidence="5">54S ribosomal protein L16,mitochondrial</fullName>
    </submittedName>
</protein>
<dbReference type="PANTHER" id="PTHR12220">
    <property type="entry name" value="50S/60S RIBOSOMAL PROTEIN L16"/>
    <property type="match status" value="1"/>
</dbReference>
<keyword evidence="6" id="KW-1185">Reference proteome</keyword>
<dbReference type="PANTHER" id="PTHR12220:SF13">
    <property type="entry name" value="LARGE RIBOSOMAL SUBUNIT PROTEIN UL16M"/>
    <property type="match status" value="1"/>
</dbReference>
<keyword evidence="2 4" id="KW-0689">Ribosomal protein</keyword>
<dbReference type="GO" id="GO:0005762">
    <property type="term" value="C:mitochondrial large ribosomal subunit"/>
    <property type="evidence" value="ECO:0007669"/>
    <property type="project" value="TreeGrafter"/>
</dbReference>
<dbReference type="NCBIfam" id="TIGR01164">
    <property type="entry name" value="rplP_bact"/>
    <property type="match status" value="1"/>
</dbReference>
<dbReference type="AlphaFoldDB" id="R4X6E3"/>
<evidence type="ECO:0000256" key="1">
    <source>
        <dbReference type="ARBA" id="ARBA00008931"/>
    </source>
</evidence>
<dbReference type="eggNOG" id="KOG3422">
    <property type="taxonomic scope" value="Eukaryota"/>
</dbReference>
<dbReference type="PRINTS" id="PR00060">
    <property type="entry name" value="RIBOSOMALL16"/>
</dbReference>
<dbReference type="InterPro" id="IPR020798">
    <property type="entry name" value="Ribosomal_uL16_CS"/>
</dbReference>
<reference evidence="5 6" key="1">
    <citation type="journal article" date="2013" name="MBio">
        <title>Genome sequencing of the plant pathogen Taphrina deformans, the causal agent of peach leaf curl.</title>
        <authorList>
            <person name="Cisse O.H."/>
            <person name="Almeida J.M.G.C.F."/>
            <person name="Fonseca A."/>
            <person name="Kumar A.A."/>
            <person name="Salojaervi J."/>
            <person name="Overmyer K."/>
            <person name="Hauser P.M."/>
            <person name="Pagni M."/>
        </authorList>
    </citation>
    <scope>NUCLEOTIDE SEQUENCE [LARGE SCALE GENOMIC DNA]</scope>
    <source>
        <strain evidence="6">PYCC 5710 / ATCC 11124 / CBS 356.35 / IMI 108563 / JCM 9778 / NBRC 8474</strain>
    </source>
</reference>
<evidence type="ECO:0000256" key="3">
    <source>
        <dbReference type="ARBA" id="ARBA00023274"/>
    </source>
</evidence>